<keyword evidence="2" id="KW-0645">Protease</keyword>
<feature type="chain" id="PRO_5008615584" evidence="1">
    <location>
        <begin position="23"/>
        <end position="260"/>
    </location>
</feature>
<dbReference type="SUPFAM" id="SSF55486">
    <property type="entry name" value="Metalloproteases ('zincins'), catalytic domain"/>
    <property type="match status" value="1"/>
</dbReference>
<feature type="signal peptide" evidence="1">
    <location>
        <begin position="1"/>
        <end position="22"/>
    </location>
</feature>
<name>A0A1B8TSZ6_9FLAO</name>
<protein>
    <submittedName>
        <fullName evidence="2">Membrane metalloprotease</fullName>
    </submittedName>
</protein>
<organism evidence="2 3">
    <name type="scientific">Polaribacter vadi</name>
    <dbReference type="NCBI Taxonomy" id="1774273"/>
    <lineage>
        <taxon>Bacteria</taxon>
        <taxon>Pseudomonadati</taxon>
        <taxon>Bacteroidota</taxon>
        <taxon>Flavobacteriia</taxon>
        <taxon>Flavobacteriales</taxon>
        <taxon>Flavobacteriaceae</taxon>
    </lineage>
</organism>
<comment type="caution">
    <text evidence="2">The sequence shown here is derived from an EMBL/GenBank/DDBJ whole genome shotgun (WGS) entry which is preliminary data.</text>
</comment>
<dbReference type="KEGG" id="pob:LPB03_10810"/>
<dbReference type="EMBL" id="LSFM01000023">
    <property type="protein sequence ID" value="OBY62639.1"/>
    <property type="molecule type" value="Genomic_DNA"/>
</dbReference>
<gene>
    <name evidence="2" type="ORF">LPB3_10820</name>
</gene>
<accession>A0A1B8TSZ6</accession>
<dbReference type="AlphaFoldDB" id="A0A1B8TSZ6"/>
<keyword evidence="2" id="KW-0378">Hydrolase</keyword>
<sequence length="260" mass="28514">MKNIFSSLLFVFAVLISCTSETDEMVTNNPTDNVNTALNRQATGSSANDLLSDSSFKKIIVEVGYIEGFKPSETALNNFKNFIINRVHKSQGVEFKTKEIAPTGKEVYTLDEVVNLEKQHRTQYNVGSTISIWVLFIDGKSSNDTNTGAVLGSAYWNTSFVIYEKTIHSLSNSPFEPNRSLLETAVINHEFGHLLGLTNLGTNLQSDHEDTEHPKHCNVESCLMFWAAETSQGIGNMLSGGQAPTLDAQCLADLKANGGK</sequence>
<dbReference type="GO" id="GO:0006508">
    <property type="term" value="P:proteolysis"/>
    <property type="evidence" value="ECO:0007669"/>
    <property type="project" value="UniProtKB-KW"/>
</dbReference>
<reference evidence="3" key="1">
    <citation type="submission" date="2016-02" db="EMBL/GenBank/DDBJ databases">
        <authorList>
            <person name="Shin S.-K."/>
            <person name="Yi H."/>
            <person name="Kim E."/>
        </authorList>
    </citation>
    <scope>NUCLEOTIDE SEQUENCE [LARGE SCALE GENOMIC DNA]</scope>
    <source>
        <strain evidence="3">LPB0003</strain>
    </source>
</reference>
<keyword evidence="2" id="KW-0482">Metalloprotease</keyword>
<dbReference type="STRING" id="1774273.LPB03_10810"/>
<keyword evidence="3" id="KW-1185">Reference proteome</keyword>
<dbReference type="RefSeq" id="WP_065319624.1">
    <property type="nucleotide sequence ID" value="NZ_CP017477.1"/>
</dbReference>
<keyword evidence="1" id="KW-0732">Signal</keyword>
<dbReference type="Proteomes" id="UP000092584">
    <property type="component" value="Unassembled WGS sequence"/>
</dbReference>
<dbReference type="PROSITE" id="PS51257">
    <property type="entry name" value="PROKAR_LIPOPROTEIN"/>
    <property type="match status" value="1"/>
</dbReference>
<evidence type="ECO:0000313" key="2">
    <source>
        <dbReference type="EMBL" id="OBY62639.1"/>
    </source>
</evidence>
<dbReference type="GO" id="GO:0008237">
    <property type="term" value="F:metallopeptidase activity"/>
    <property type="evidence" value="ECO:0007669"/>
    <property type="project" value="UniProtKB-KW"/>
</dbReference>
<proteinExistence type="predicted"/>
<evidence type="ECO:0000313" key="3">
    <source>
        <dbReference type="Proteomes" id="UP000092584"/>
    </source>
</evidence>
<evidence type="ECO:0000256" key="1">
    <source>
        <dbReference type="SAM" id="SignalP"/>
    </source>
</evidence>
<dbReference type="OrthoDB" id="1121673at2"/>